<feature type="transmembrane region" description="Helical" evidence="1">
    <location>
        <begin position="65"/>
        <end position="91"/>
    </location>
</feature>
<dbReference type="RefSeq" id="WP_105329194.1">
    <property type="nucleotide sequence ID" value="NZ_PUHY01000006.1"/>
</dbReference>
<feature type="transmembrane region" description="Helical" evidence="1">
    <location>
        <begin position="21"/>
        <end position="53"/>
    </location>
</feature>
<name>A0A2S8FUQ8_9BACT</name>
<organism evidence="2 3">
    <name type="scientific">Blastopirellula marina</name>
    <dbReference type="NCBI Taxonomy" id="124"/>
    <lineage>
        <taxon>Bacteria</taxon>
        <taxon>Pseudomonadati</taxon>
        <taxon>Planctomycetota</taxon>
        <taxon>Planctomycetia</taxon>
        <taxon>Pirellulales</taxon>
        <taxon>Pirellulaceae</taxon>
        <taxon>Blastopirellula</taxon>
    </lineage>
</organism>
<protein>
    <submittedName>
        <fullName evidence="2">Uncharacterized protein</fullName>
    </submittedName>
</protein>
<gene>
    <name evidence="2" type="ORF">C5Y83_08185</name>
</gene>
<sequence length="142" mass="15322">MTTPMAEIPESLRDDEYNLKLLGIFHYVLAGLTAVIGCFPILHVVVGFIMIVIGAADGRAGPMPILGGLLFTLIGGLVFVVFQAMAVCLFLSGKFLQAHKHHTYCLVVAVMICFSFPVGTVLGIFTLLVLIRPEVRSLFGAK</sequence>
<keyword evidence="1" id="KW-0472">Membrane</keyword>
<reference evidence="2 3" key="1">
    <citation type="submission" date="2018-02" db="EMBL/GenBank/DDBJ databases">
        <title>Comparative genomes isolates from brazilian mangrove.</title>
        <authorList>
            <person name="Araujo J.E."/>
            <person name="Taketani R.G."/>
            <person name="Silva M.C.P."/>
            <person name="Loureco M.V."/>
            <person name="Andreote F.D."/>
        </authorList>
    </citation>
    <scope>NUCLEOTIDE SEQUENCE [LARGE SCALE GENOMIC DNA]</scope>
    <source>
        <strain evidence="2 3">Hex-1 MGV</strain>
    </source>
</reference>
<keyword evidence="1" id="KW-1133">Transmembrane helix</keyword>
<dbReference type="Proteomes" id="UP000238322">
    <property type="component" value="Unassembled WGS sequence"/>
</dbReference>
<evidence type="ECO:0000313" key="3">
    <source>
        <dbReference type="Proteomes" id="UP000238322"/>
    </source>
</evidence>
<dbReference type="OrthoDB" id="281928at2"/>
<comment type="caution">
    <text evidence="2">The sequence shown here is derived from an EMBL/GenBank/DDBJ whole genome shotgun (WGS) entry which is preliminary data.</text>
</comment>
<accession>A0A2S8FUQ8</accession>
<feature type="transmembrane region" description="Helical" evidence="1">
    <location>
        <begin position="103"/>
        <end position="131"/>
    </location>
</feature>
<keyword evidence="1" id="KW-0812">Transmembrane</keyword>
<dbReference type="AlphaFoldDB" id="A0A2S8FUQ8"/>
<evidence type="ECO:0000256" key="1">
    <source>
        <dbReference type="SAM" id="Phobius"/>
    </source>
</evidence>
<proteinExistence type="predicted"/>
<evidence type="ECO:0000313" key="2">
    <source>
        <dbReference type="EMBL" id="PQO35905.1"/>
    </source>
</evidence>
<dbReference type="EMBL" id="PUHY01000006">
    <property type="protein sequence ID" value="PQO35905.1"/>
    <property type="molecule type" value="Genomic_DNA"/>
</dbReference>